<evidence type="ECO:0000313" key="3">
    <source>
        <dbReference type="Proteomes" id="UP000321490"/>
    </source>
</evidence>
<gene>
    <name evidence="2" type="ORF">JD78_02062</name>
</gene>
<feature type="transmembrane region" description="Helical" evidence="1">
    <location>
        <begin position="6"/>
        <end position="23"/>
    </location>
</feature>
<dbReference type="RefSeq" id="WP_153362173.1">
    <property type="nucleotide sequence ID" value="NZ_JABGDC010000205.1"/>
</dbReference>
<dbReference type="OrthoDB" id="5195969at2"/>
<accession>A0A562IR67</accession>
<proteinExistence type="predicted"/>
<keyword evidence="3" id="KW-1185">Reference proteome</keyword>
<keyword evidence="1" id="KW-0812">Transmembrane</keyword>
<reference evidence="2 3" key="1">
    <citation type="submission" date="2019-07" db="EMBL/GenBank/DDBJ databases">
        <title>R&amp;d 2014.</title>
        <authorList>
            <person name="Klenk H.-P."/>
        </authorList>
    </citation>
    <scope>NUCLEOTIDE SEQUENCE [LARGE SCALE GENOMIC DNA]</scope>
    <source>
        <strain evidence="2 3">DSM 45764</strain>
    </source>
</reference>
<protein>
    <submittedName>
        <fullName evidence="2">Uncharacterized protein</fullName>
    </submittedName>
</protein>
<keyword evidence="1" id="KW-0472">Membrane</keyword>
<organism evidence="2 3">
    <name type="scientific">Modestobacter roseus</name>
    <dbReference type="NCBI Taxonomy" id="1181884"/>
    <lineage>
        <taxon>Bacteria</taxon>
        <taxon>Bacillati</taxon>
        <taxon>Actinomycetota</taxon>
        <taxon>Actinomycetes</taxon>
        <taxon>Geodermatophilales</taxon>
        <taxon>Geodermatophilaceae</taxon>
        <taxon>Modestobacter</taxon>
    </lineage>
</organism>
<keyword evidence="1" id="KW-1133">Transmembrane helix</keyword>
<dbReference type="Proteomes" id="UP000321490">
    <property type="component" value="Unassembled WGS sequence"/>
</dbReference>
<dbReference type="AlphaFoldDB" id="A0A562IR67"/>
<evidence type="ECO:0000313" key="2">
    <source>
        <dbReference type="EMBL" id="TWH73539.1"/>
    </source>
</evidence>
<comment type="caution">
    <text evidence="2">The sequence shown here is derived from an EMBL/GenBank/DDBJ whole genome shotgun (WGS) entry which is preliminary data.</text>
</comment>
<name>A0A562IR67_9ACTN</name>
<sequence>MRVGKLLGVAGIVGVATTGAVLLRHERHRRAYSAEEVRARLQGRVAEVAEAPADPDMVPDWPAEVQRPQRHPMEVLLSSVMRIGPLRRLEFPTRAHADR</sequence>
<dbReference type="EMBL" id="VLKF01000001">
    <property type="protein sequence ID" value="TWH73539.1"/>
    <property type="molecule type" value="Genomic_DNA"/>
</dbReference>
<evidence type="ECO:0000256" key="1">
    <source>
        <dbReference type="SAM" id="Phobius"/>
    </source>
</evidence>